<evidence type="ECO:0000313" key="7">
    <source>
        <dbReference type="Proteomes" id="UP000545507"/>
    </source>
</evidence>
<dbReference type="InterPro" id="IPR013762">
    <property type="entry name" value="Integrase-like_cat_sf"/>
</dbReference>
<dbReference type="Pfam" id="PF00589">
    <property type="entry name" value="Phage_integrase"/>
    <property type="match status" value="1"/>
</dbReference>
<dbReference type="InterPro" id="IPR038488">
    <property type="entry name" value="Integrase_DNA-bd_sf"/>
</dbReference>
<organism evidence="6 7">
    <name type="scientific">Hydrogenophaga aromaticivorans</name>
    <dbReference type="NCBI Taxonomy" id="2610898"/>
    <lineage>
        <taxon>Bacteria</taxon>
        <taxon>Pseudomonadati</taxon>
        <taxon>Pseudomonadota</taxon>
        <taxon>Betaproteobacteria</taxon>
        <taxon>Burkholderiales</taxon>
        <taxon>Comamonadaceae</taxon>
        <taxon>Hydrogenophaga</taxon>
    </lineage>
</organism>
<comment type="similarity">
    <text evidence="1">Belongs to the 'phage' integrase family.</text>
</comment>
<dbReference type="GO" id="GO:0003677">
    <property type="term" value="F:DNA binding"/>
    <property type="evidence" value="ECO:0007669"/>
    <property type="project" value="UniProtKB-KW"/>
</dbReference>
<protein>
    <submittedName>
        <fullName evidence="6">DUF4102 domain-containing protein</fullName>
    </submittedName>
</protein>
<proteinExistence type="inferred from homology"/>
<dbReference type="AlphaFoldDB" id="A0A7Y8KWV6"/>
<accession>A0A7Y8KWV6</accession>
<dbReference type="InterPro" id="IPR010998">
    <property type="entry name" value="Integrase_recombinase_N"/>
</dbReference>
<dbReference type="Gene3D" id="1.10.150.130">
    <property type="match status" value="1"/>
</dbReference>
<dbReference type="GO" id="GO:0006310">
    <property type="term" value="P:DNA recombination"/>
    <property type="evidence" value="ECO:0007669"/>
    <property type="project" value="UniProtKB-KW"/>
</dbReference>
<reference evidence="6 7" key="1">
    <citation type="submission" date="2019-09" db="EMBL/GenBank/DDBJ databases">
        <title>Hydrogenophaga aromatica sp. nov., isolated from a para-xylene-degrading enrichment culture.</title>
        <authorList>
            <person name="Tancsics A."/>
            <person name="Banerjee S."/>
        </authorList>
    </citation>
    <scope>NUCLEOTIDE SEQUENCE [LARGE SCALE GENOMIC DNA]</scope>
    <source>
        <strain evidence="6 7">D2P1</strain>
    </source>
</reference>
<evidence type="ECO:0000256" key="4">
    <source>
        <dbReference type="ARBA" id="ARBA00023172"/>
    </source>
</evidence>
<dbReference type="EMBL" id="VYGV01000006">
    <property type="protein sequence ID" value="NWF45434.1"/>
    <property type="molecule type" value="Genomic_DNA"/>
</dbReference>
<dbReference type="RefSeq" id="WP_177135285.1">
    <property type="nucleotide sequence ID" value="NZ_VYGV01000006.1"/>
</dbReference>
<dbReference type="Gene3D" id="3.30.160.390">
    <property type="entry name" value="Integrase, DNA-binding domain"/>
    <property type="match status" value="1"/>
</dbReference>
<dbReference type="PANTHER" id="PTHR30629:SF2">
    <property type="entry name" value="PROPHAGE INTEGRASE INTS-RELATED"/>
    <property type="match status" value="1"/>
</dbReference>
<keyword evidence="2" id="KW-0229">DNA integration</keyword>
<evidence type="ECO:0000259" key="5">
    <source>
        <dbReference type="PROSITE" id="PS51898"/>
    </source>
</evidence>
<dbReference type="Proteomes" id="UP000545507">
    <property type="component" value="Unassembled WGS sequence"/>
</dbReference>
<comment type="caution">
    <text evidence="6">The sequence shown here is derived from an EMBL/GenBank/DDBJ whole genome shotgun (WGS) entry which is preliminary data.</text>
</comment>
<name>A0A7Y8KWV6_9BURK</name>
<dbReference type="GO" id="GO:0015074">
    <property type="term" value="P:DNA integration"/>
    <property type="evidence" value="ECO:0007669"/>
    <property type="project" value="UniProtKB-KW"/>
</dbReference>
<evidence type="ECO:0000256" key="1">
    <source>
        <dbReference type="ARBA" id="ARBA00008857"/>
    </source>
</evidence>
<evidence type="ECO:0000256" key="3">
    <source>
        <dbReference type="ARBA" id="ARBA00023125"/>
    </source>
</evidence>
<evidence type="ECO:0000313" key="6">
    <source>
        <dbReference type="EMBL" id="NWF45434.1"/>
    </source>
</evidence>
<sequence>MPTTNKLTDAKCRGIKPAEKAAKYFDGEGMHLYVSPKGAKVWRLAYRINGKPQTLVIGPYPAVSLQEARQKRDEAKAVLRAGQDPNAARKAKRNAVTLDEAHTAYWSGRKDLSTSYLENERRAFEMHVQPMLGARVMRDIARADVLETLNRLDARGKHDYARKVRMWLAQLWDWAIEQGHATENPPRSIKPERAFGKKQVEHFAALELREVPAFMERLSIEGELQSVLALRLLALTWVRTNELRFMRWDEIDGDTWLIPAGKMKRRREHVVPLSKAALDLLKVLKPRAGSSVYVLPAEHRPDRPISENAILALLYRMGFKGQMTGHGLRSVASTWANEAGYPPDVIERQLAHVPGDKTRAAYNRSIYLDQRRAMLEAWAMWLCRA</sequence>
<gene>
    <name evidence="6" type="ORF">F3K02_09265</name>
</gene>
<dbReference type="Gene3D" id="1.10.443.10">
    <property type="entry name" value="Intergrase catalytic core"/>
    <property type="match status" value="1"/>
</dbReference>
<dbReference type="Pfam" id="PF13356">
    <property type="entry name" value="Arm-DNA-bind_3"/>
    <property type="match status" value="1"/>
</dbReference>
<dbReference type="InterPro" id="IPR050808">
    <property type="entry name" value="Phage_Integrase"/>
</dbReference>
<dbReference type="PROSITE" id="PS51898">
    <property type="entry name" value="TYR_RECOMBINASE"/>
    <property type="match status" value="1"/>
</dbReference>
<dbReference type="CDD" id="cd00801">
    <property type="entry name" value="INT_P4_C"/>
    <property type="match status" value="1"/>
</dbReference>
<feature type="domain" description="Tyr recombinase" evidence="5">
    <location>
        <begin position="201"/>
        <end position="375"/>
    </location>
</feature>
<dbReference type="InterPro" id="IPR053876">
    <property type="entry name" value="Phage_int_M"/>
</dbReference>
<dbReference type="SUPFAM" id="SSF56349">
    <property type="entry name" value="DNA breaking-rejoining enzymes"/>
    <property type="match status" value="1"/>
</dbReference>
<keyword evidence="3" id="KW-0238">DNA-binding</keyword>
<dbReference type="InterPro" id="IPR002104">
    <property type="entry name" value="Integrase_catalytic"/>
</dbReference>
<evidence type="ECO:0000256" key="2">
    <source>
        <dbReference type="ARBA" id="ARBA00022908"/>
    </source>
</evidence>
<keyword evidence="7" id="KW-1185">Reference proteome</keyword>
<dbReference type="Pfam" id="PF22022">
    <property type="entry name" value="Phage_int_M"/>
    <property type="match status" value="1"/>
</dbReference>
<dbReference type="InterPro" id="IPR011010">
    <property type="entry name" value="DNA_brk_join_enz"/>
</dbReference>
<dbReference type="PANTHER" id="PTHR30629">
    <property type="entry name" value="PROPHAGE INTEGRASE"/>
    <property type="match status" value="1"/>
</dbReference>
<dbReference type="InterPro" id="IPR025166">
    <property type="entry name" value="Integrase_DNA_bind_dom"/>
</dbReference>
<keyword evidence="4" id="KW-0233">DNA recombination</keyword>